<dbReference type="RefSeq" id="WP_177718691.1">
    <property type="nucleotide sequence ID" value="NZ_JACRSQ010000013.1"/>
</dbReference>
<keyword evidence="4" id="KW-1185">Reference proteome</keyword>
<feature type="transmembrane region" description="Helical" evidence="1">
    <location>
        <begin position="68"/>
        <end position="96"/>
    </location>
</feature>
<evidence type="ECO:0000259" key="2">
    <source>
        <dbReference type="Pfam" id="PF14358"/>
    </source>
</evidence>
<keyword evidence="1" id="KW-0812">Transmembrane</keyword>
<dbReference type="Pfam" id="PF14358">
    <property type="entry name" value="DUF4405"/>
    <property type="match status" value="1"/>
</dbReference>
<dbReference type="Proteomes" id="UP000657006">
    <property type="component" value="Unassembled WGS sequence"/>
</dbReference>
<proteinExistence type="predicted"/>
<accession>A0A926DUZ9</accession>
<feature type="transmembrane region" description="Helical" evidence="1">
    <location>
        <begin position="36"/>
        <end position="56"/>
    </location>
</feature>
<gene>
    <name evidence="3" type="ORF">H8730_09960</name>
</gene>
<feature type="transmembrane region" description="Helical" evidence="1">
    <location>
        <begin position="116"/>
        <end position="138"/>
    </location>
</feature>
<name>A0A926DUZ9_9FIRM</name>
<evidence type="ECO:0000313" key="3">
    <source>
        <dbReference type="EMBL" id="MBC8543869.1"/>
    </source>
</evidence>
<evidence type="ECO:0000313" key="4">
    <source>
        <dbReference type="Proteomes" id="UP000657006"/>
    </source>
</evidence>
<evidence type="ECO:0000256" key="1">
    <source>
        <dbReference type="SAM" id="Phobius"/>
    </source>
</evidence>
<keyword evidence="1" id="KW-1133">Transmembrane helix</keyword>
<dbReference type="EMBL" id="JACRSQ010000013">
    <property type="protein sequence ID" value="MBC8543869.1"/>
    <property type="molecule type" value="Genomic_DNA"/>
</dbReference>
<protein>
    <submittedName>
        <fullName evidence="3">DUF4405 domain-containing protein</fullName>
    </submittedName>
</protein>
<comment type="caution">
    <text evidence="3">The sequence shown here is derived from an EMBL/GenBank/DDBJ whole genome shotgun (WGS) entry which is preliminary data.</text>
</comment>
<dbReference type="InterPro" id="IPR025517">
    <property type="entry name" value="DUF4405"/>
</dbReference>
<keyword evidence="1" id="KW-0472">Membrane</keyword>
<reference evidence="3" key="1">
    <citation type="submission" date="2020-08" db="EMBL/GenBank/DDBJ databases">
        <title>Genome public.</title>
        <authorList>
            <person name="Liu C."/>
            <person name="Sun Q."/>
        </authorList>
    </citation>
    <scope>NUCLEOTIDE SEQUENCE</scope>
    <source>
        <strain evidence="3">NSJ-32</strain>
    </source>
</reference>
<feature type="transmembrane region" description="Helical" evidence="1">
    <location>
        <begin position="150"/>
        <end position="173"/>
    </location>
</feature>
<dbReference type="AlphaFoldDB" id="A0A926DUZ9"/>
<organism evidence="3 4">
    <name type="scientific">Bianquea renquensis</name>
    <dbReference type="NCBI Taxonomy" id="2763661"/>
    <lineage>
        <taxon>Bacteria</taxon>
        <taxon>Bacillati</taxon>
        <taxon>Bacillota</taxon>
        <taxon>Clostridia</taxon>
        <taxon>Eubacteriales</taxon>
        <taxon>Bianqueaceae</taxon>
        <taxon>Bianquea</taxon>
    </lineage>
</organism>
<feature type="transmembrane region" description="Helical" evidence="1">
    <location>
        <begin position="193"/>
        <end position="215"/>
    </location>
</feature>
<sequence>MKPKMKIKMGIDLLMTALLLCLMAYQITGEALHEWFGAGMLLLFIAHHILNIRWYGNLFKGNYKLLRILQTIVNFSVLISMLCLGYSGIVLSRHVFAAFPIGGPMATARSMHMAASYWGFVLMSLHLGMHWGMIVGMFRRLLKGRKLPGAAVWGLRLAAAVIAGYGLFCFIQKDIVSYMFLKNQFVFFNFDQSAISVFAEYIAMMGFWIFVSFYMTRGIGKISGKHSIGREKINEKN</sequence>
<feature type="domain" description="Flavinylation-associated cytochrome" evidence="2">
    <location>
        <begin position="72"/>
        <end position="131"/>
    </location>
</feature>